<dbReference type="Proteomes" id="UP000502508">
    <property type="component" value="Chromosome"/>
</dbReference>
<reference evidence="1 2" key="2">
    <citation type="submission" date="2020-03" db="EMBL/GenBank/DDBJ databases">
        <authorList>
            <person name="Ichikawa N."/>
            <person name="Kimura A."/>
            <person name="Kitahashi Y."/>
            <person name="Uohara A."/>
        </authorList>
    </citation>
    <scope>NUCLEOTIDE SEQUENCE [LARGE SCALE GENOMIC DNA]</scope>
    <source>
        <strain evidence="1 2">NBRC 107702</strain>
    </source>
</reference>
<evidence type="ECO:0000313" key="1">
    <source>
        <dbReference type="EMBL" id="BCB79135.1"/>
    </source>
</evidence>
<name>A0A6F8XZ85_9ACTN</name>
<dbReference type="EMBL" id="AP022870">
    <property type="protein sequence ID" value="BCB79135.1"/>
    <property type="molecule type" value="Genomic_DNA"/>
</dbReference>
<proteinExistence type="predicted"/>
<dbReference type="KEGG" id="pfla:Pflav_055450"/>
<dbReference type="RefSeq" id="WP_173038978.1">
    <property type="nucleotide sequence ID" value="NZ_AP022870.1"/>
</dbReference>
<reference evidence="1 2" key="1">
    <citation type="submission" date="2020-03" db="EMBL/GenBank/DDBJ databases">
        <title>Whole genome shotgun sequence of Phytohabitans flavus NBRC 107702.</title>
        <authorList>
            <person name="Komaki H."/>
            <person name="Tamura T."/>
        </authorList>
    </citation>
    <scope>NUCLEOTIDE SEQUENCE [LARGE SCALE GENOMIC DNA]</scope>
    <source>
        <strain evidence="1 2">NBRC 107702</strain>
    </source>
</reference>
<protein>
    <submittedName>
        <fullName evidence="1">Uncharacterized protein</fullName>
    </submittedName>
</protein>
<dbReference type="AlphaFoldDB" id="A0A6F8XZ85"/>
<sequence length="81" mass="9260">MPTVQHQQTTTRATKQAPNRRCACPRQYDWWLCTVARNIDWDTDDKGRTIADPIRNDDNDLCDLSLVLAATGSDVWRGGKR</sequence>
<accession>A0A6F8XZ85</accession>
<gene>
    <name evidence="1" type="ORF">Pflav_055450</name>
</gene>
<evidence type="ECO:0000313" key="2">
    <source>
        <dbReference type="Proteomes" id="UP000502508"/>
    </source>
</evidence>
<keyword evidence="2" id="KW-1185">Reference proteome</keyword>
<organism evidence="1 2">
    <name type="scientific">Phytohabitans flavus</name>
    <dbReference type="NCBI Taxonomy" id="1076124"/>
    <lineage>
        <taxon>Bacteria</taxon>
        <taxon>Bacillati</taxon>
        <taxon>Actinomycetota</taxon>
        <taxon>Actinomycetes</taxon>
        <taxon>Micromonosporales</taxon>
        <taxon>Micromonosporaceae</taxon>
    </lineage>
</organism>